<dbReference type="EMBL" id="MN738870">
    <property type="protein sequence ID" value="QHT29165.1"/>
    <property type="molecule type" value="Genomic_DNA"/>
</dbReference>
<reference evidence="1" key="1">
    <citation type="journal article" date="2020" name="Nature">
        <title>Giant virus diversity and host interactions through global metagenomics.</title>
        <authorList>
            <person name="Schulz F."/>
            <person name="Roux S."/>
            <person name="Paez-Espino D."/>
            <person name="Jungbluth S."/>
            <person name="Walsh D.A."/>
            <person name="Denef V.J."/>
            <person name="McMahon K.D."/>
            <person name="Konstantinidis K.T."/>
            <person name="Eloe-Fadrosh E.A."/>
            <person name="Kyrpides N.C."/>
            <person name="Woyke T."/>
        </authorList>
    </citation>
    <scope>NUCLEOTIDE SEQUENCE</scope>
    <source>
        <strain evidence="1">GVMAG-M-3300001351-8</strain>
    </source>
</reference>
<accession>A0A6C0EPC2</accession>
<proteinExistence type="predicted"/>
<dbReference type="PANTHER" id="PTHR35190:SF1">
    <property type="entry name" value="PEPTIDASE C45 HYDROLASE DOMAIN-CONTAINING PROTEIN"/>
    <property type="match status" value="1"/>
</dbReference>
<organism evidence="1">
    <name type="scientific">viral metagenome</name>
    <dbReference type="NCBI Taxonomy" id="1070528"/>
    <lineage>
        <taxon>unclassified sequences</taxon>
        <taxon>metagenomes</taxon>
        <taxon>organismal metagenomes</taxon>
    </lineage>
</organism>
<name>A0A6C0EPC2_9ZZZZ</name>
<dbReference type="PANTHER" id="PTHR35190">
    <property type="entry name" value="PROTEIN DCD1B"/>
    <property type="match status" value="1"/>
</dbReference>
<protein>
    <submittedName>
        <fullName evidence="1">Uncharacterized protein</fullName>
    </submittedName>
</protein>
<evidence type="ECO:0000313" key="1">
    <source>
        <dbReference type="EMBL" id="QHT29165.1"/>
    </source>
</evidence>
<dbReference type="AlphaFoldDB" id="A0A6C0EPC2"/>
<dbReference type="InterPro" id="IPR047803">
    <property type="entry name" value="DCD1A/B-like"/>
</dbReference>
<sequence>MNLKAVLQWITYYLKCLFNIIFSCLNSFNKIKTIIKTKNRLVKKFIKHAKTKYNSIKKINNYFYIVKLSGTYYSMGKQFGNKTKPIILKDVDIMYNFIKSNQGIFLKRIPKNYRKQCIFESLYIYYKDVKKYLNPDIIDFINGVSCSLNMDPKKLLLINLFTDITNNHCILLSKKINNKQLNMRTLDFGLPLITHFLIVYKPVNKIPYISLTAGPLFGCYTGISSKNVFFGETYYDTNIGINTLIGTPYHHISHKILSESTTLKEAELLLKSMDRKSNLQLLISDGKESALFLSCKDKCIVQQESLKKNIIYSVTPIEKANFDKNFHYLTDIDTIIKSFIPKTRSGEQHVLITYDNNIYVSVTTALFQSYNNNFYKFSMKKIFS</sequence>
<dbReference type="Gene3D" id="3.60.60.10">
    <property type="entry name" value="Penicillin V Acylase, Chain A"/>
    <property type="match status" value="1"/>
</dbReference>